<dbReference type="InterPro" id="IPR011013">
    <property type="entry name" value="Gal_mutarotase_sf_dom"/>
</dbReference>
<dbReference type="FunFam" id="3.20.20.80:FF:000046">
    <property type="entry name" value="Glucosidase alpha, neutral C"/>
    <property type="match status" value="1"/>
</dbReference>
<dbReference type="GO" id="GO:0006491">
    <property type="term" value="P:N-glycan processing"/>
    <property type="evidence" value="ECO:0007669"/>
    <property type="project" value="TreeGrafter"/>
</dbReference>
<dbReference type="InterPro" id="IPR000322">
    <property type="entry name" value="Glyco_hydro_31_TIM"/>
</dbReference>
<evidence type="ECO:0000259" key="22">
    <source>
        <dbReference type="Pfam" id="PF21365"/>
    </source>
</evidence>
<evidence type="ECO:0000313" key="23">
    <source>
        <dbReference type="EnsemblMetazoa" id="CLYHEMP005141.1"/>
    </source>
</evidence>
<dbReference type="PANTHER" id="PTHR22762:SF54">
    <property type="entry name" value="BCDNA.GH04962"/>
    <property type="match status" value="1"/>
</dbReference>
<dbReference type="SUPFAM" id="SSF51011">
    <property type="entry name" value="Glycosyl hydrolase domain"/>
    <property type="match status" value="1"/>
</dbReference>
<feature type="domain" description="Glycosyl hydrolase family 31 C-terminal" evidence="22">
    <location>
        <begin position="721"/>
        <end position="809"/>
    </location>
</feature>
<keyword evidence="9" id="KW-0325">Glycoprotein</keyword>
<evidence type="ECO:0000256" key="5">
    <source>
        <dbReference type="ARBA" id="ARBA00022729"/>
    </source>
</evidence>
<feature type="domain" description="Glycoside hydrolase family 31 TIM barrel" evidence="20">
    <location>
        <begin position="386"/>
        <end position="713"/>
    </location>
</feature>
<evidence type="ECO:0000256" key="15">
    <source>
        <dbReference type="ARBA" id="ARBA00069533"/>
    </source>
</evidence>
<dbReference type="EnsemblMetazoa" id="CLYHEMT005141.1">
    <property type="protein sequence ID" value="CLYHEMP005141.1"/>
    <property type="gene ID" value="CLYHEMG005141"/>
</dbReference>
<dbReference type="GO" id="GO:0030246">
    <property type="term" value="F:carbohydrate binding"/>
    <property type="evidence" value="ECO:0007669"/>
    <property type="project" value="InterPro"/>
</dbReference>
<proteinExistence type="inferred from homology"/>
<dbReference type="FunFam" id="3.20.20.80:FF:000039">
    <property type="entry name" value="Glucosidase, alpha neutral C"/>
    <property type="match status" value="1"/>
</dbReference>
<dbReference type="InterPro" id="IPR025887">
    <property type="entry name" value="Glyco_hydro_31_N_dom"/>
</dbReference>
<sequence length="939" mass="106839">NRPAHNSCLDGLLALLAISDCFLAFLGTMVKIILASCLVLSVVNVLNCVDRGNFKTCDQSSFCKRNRALQEGNSPFEIIPGTIKYEYGTVSCDLLNTQTQVSFKLTIDTLEKDTARVRVTELSPIRPRYFVHDSLVKTPAQKRLKKETSEDGTFKVSFGNNVIVGTYKPLRIDFYDSEVLVLSFNSRGLMNFEHYRTKQEAPEPAAEETGEEKKEETPKETVKDEEGMWEENFKEHHDSKPNGPSSVGMDVSFLGFEHVYGIPEHADSFALKETTGGDPYRLYNLDVFEYELDNPMALYGSIPFMVAHSARRSVGLFWNNAAETWIDIKSSKSVLSSLISLFKTADVPQVDTHWMSESGIMDVFVLMGPKPSDVLTQYATLTGTATMPPVFGISYHQCRWNYNDQEDVKQVDAGFDEHDIPCDVIWLDIEHTDSKKYMTWDSSKFPNPTEMIDNVASKGRKMVTIIDPHIKRDSGYHIHTQATERQFYVKKKEASDYEGWCWPGSSSWIDFFNPEAQKWWASNLQVGNYQGSTLNLFTWNDMNEPSVFNGPEVTMHKDAIHYGNWEHRDVHNLYGMLQHKSSFNGHLQRSDNKERPFILSRAFFAGTQRYGAVWTGDNKAEWSHLKASIPMLLSMNIAGLPFVGADVGGFFGNPDVELLVRWYQAAAFTPFYRGHAHLETKRREPWLFGPENTKLIRSAIRRRYLLLPYFYNLMRETHETGLPVMRPLWFEYPEDTKTFAMDDQFLLGDSLLVKPVTSSGTTDVLVYFPGGESQVWYDFDTYKKHAGGITDNIPTPMDKIPSFIRGGRMLPIKQRVRRASSLMSNDPYTLIFALDNNSAASGSLYVDDGHSNDYKHGKYLAIDFRMTATQINKVDKHSNYDSKSWIEKIIVLGMKTKPSSATLIYTDNVQQLSFTYENEVLVIKKPVSTIVGNFVITFS</sequence>
<dbReference type="GO" id="GO:0005794">
    <property type="term" value="C:Golgi apparatus"/>
    <property type="evidence" value="ECO:0007669"/>
    <property type="project" value="UniProtKB-SubCell"/>
</dbReference>
<dbReference type="GO" id="GO:0106407">
    <property type="term" value="F:Glc2Man9GlcNAc2 oligosaccharide glucosidase activity"/>
    <property type="evidence" value="ECO:0007669"/>
    <property type="project" value="UniProtKB-EC"/>
</dbReference>
<dbReference type="SUPFAM" id="SSF51445">
    <property type="entry name" value="(Trans)glycosidases"/>
    <property type="match status" value="1"/>
</dbReference>
<comment type="similarity">
    <text evidence="4 17">Belongs to the glycosyl hydrolase 31 family.</text>
</comment>
<feature type="transmembrane region" description="Helical" evidence="19">
    <location>
        <begin position="12"/>
        <end position="34"/>
    </location>
</feature>
<dbReference type="CDD" id="cd06603">
    <property type="entry name" value="GH31_GANC_GANAB_alpha"/>
    <property type="match status" value="1"/>
</dbReference>
<reference evidence="23" key="1">
    <citation type="submission" date="2021-01" db="UniProtKB">
        <authorList>
            <consortium name="EnsemblMetazoa"/>
        </authorList>
    </citation>
    <scope>IDENTIFICATION</scope>
</reference>
<comment type="catalytic activity">
    <reaction evidence="13">
        <text>N(4)-(alpha-D-Glc-(1-&gt;3)-alpha-D-Glc-(1-&gt;3)-alpha-D-Man-(1-&gt;2)-alpha-D-Man-(1-&gt;2)-alpha-D-Man-(1-&gt;3)-[alpha-D-Man-(1-&gt;2)-alpha-D-Man-(1-&gt;3)-[alpha-D-Man-(1-&gt;2)-alpha-D-Man-(1-&gt;6)]-alpha-D-Man-(1-&gt;6)]-beta-D-Man-(1-&gt;4)-beta-D-GlcNAc-(1-&gt;4)-beta-D-GlcNAc)-L-asparaginyl-[protein] + H2O = N(4)-(alpha-D-Glc-(1-&gt;3)-alpha-D-Man-(1-&gt;2)-alpha-D-Man-(1-&gt;2)-alpha-D-Man-(1-&gt;3)-[alpha-D-Man-(1-&gt;2)-alpha-D-Man-(1-&gt;3)-[alpha-D-Man-(1-&gt;2)-alpha-D-Man-(1-&gt;6)]-alpha-D-Man-(1-&gt;6)]-beta-D-Man-(1-&gt;4)-beta-D-GlcNAc-(1-&gt;4)-beta-D-GlcNAc)-L-asparaginyl-[protein] + beta-D-glucose</text>
        <dbReference type="Rhea" id="RHEA:55996"/>
        <dbReference type="Rhea" id="RHEA-COMP:14355"/>
        <dbReference type="Rhea" id="RHEA-COMP:14357"/>
        <dbReference type="ChEBI" id="CHEBI:15377"/>
        <dbReference type="ChEBI" id="CHEBI:15903"/>
        <dbReference type="ChEBI" id="CHEBI:59080"/>
        <dbReference type="ChEBI" id="CHEBI:59082"/>
        <dbReference type="EC" id="3.2.1.207"/>
    </reaction>
</comment>
<dbReference type="FunFam" id="2.60.40.1760:FF:000002">
    <property type="entry name" value="neutral alpha-glucosidase AB isoform X1"/>
    <property type="match status" value="1"/>
</dbReference>
<evidence type="ECO:0000256" key="2">
    <source>
        <dbReference type="ARBA" id="ARBA00004555"/>
    </source>
</evidence>
<dbReference type="InterPro" id="IPR013780">
    <property type="entry name" value="Glyco_hydro_b"/>
</dbReference>
<dbReference type="Pfam" id="PF13802">
    <property type="entry name" value="Gal_mutarotas_2"/>
    <property type="match status" value="1"/>
</dbReference>
<evidence type="ECO:0000256" key="1">
    <source>
        <dbReference type="ARBA" id="ARBA00004240"/>
    </source>
</evidence>
<evidence type="ECO:0000256" key="14">
    <source>
        <dbReference type="ARBA" id="ARBA00067008"/>
    </source>
</evidence>
<dbReference type="PANTHER" id="PTHR22762">
    <property type="entry name" value="ALPHA-GLUCOSIDASE"/>
    <property type="match status" value="1"/>
</dbReference>
<evidence type="ECO:0000256" key="7">
    <source>
        <dbReference type="ARBA" id="ARBA00022824"/>
    </source>
</evidence>
<dbReference type="GO" id="GO:0005783">
    <property type="term" value="C:endoplasmic reticulum"/>
    <property type="evidence" value="ECO:0007669"/>
    <property type="project" value="UniProtKB-SubCell"/>
</dbReference>
<comment type="pathway">
    <text evidence="3">Glycan metabolism; N-glycan metabolism.</text>
</comment>
<feature type="region of interest" description="Disordered" evidence="18">
    <location>
        <begin position="196"/>
        <end position="227"/>
    </location>
</feature>
<comment type="subcellular location">
    <subcellularLocation>
        <location evidence="1">Endoplasmic reticulum</location>
    </subcellularLocation>
    <subcellularLocation>
        <location evidence="2">Golgi apparatus</location>
    </subcellularLocation>
</comment>
<evidence type="ECO:0000256" key="3">
    <source>
        <dbReference type="ARBA" id="ARBA00004833"/>
    </source>
</evidence>
<dbReference type="SUPFAM" id="SSF74650">
    <property type="entry name" value="Galactose mutarotase-like"/>
    <property type="match status" value="1"/>
</dbReference>
<feature type="compositionally biased region" description="Basic and acidic residues" evidence="18">
    <location>
        <begin position="211"/>
        <end position="227"/>
    </location>
</feature>
<keyword evidence="10 17" id="KW-0326">Glycosidase</keyword>
<dbReference type="AlphaFoldDB" id="A0A7M5U253"/>
<dbReference type="GO" id="GO:0033919">
    <property type="term" value="F:glucan 1,3-alpha-glucosidase activity"/>
    <property type="evidence" value="ECO:0007669"/>
    <property type="project" value="UniProtKB-ARBA"/>
</dbReference>
<evidence type="ECO:0000256" key="18">
    <source>
        <dbReference type="SAM" id="MobiDB-lite"/>
    </source>
</evidence>
<evidence type="ECO:0000259" key="21">
    <source>
        <dbReference type="Pfam" id="PF13802"/>
    </source>
</evidence>
<dbReference type="OrthoDB" id="3237269at2759"/>
<evidence type="ECO:0000256" key="13">
    <source>
        <dbReference type="ARBA" id="ARBA00052396"/>
    </source>
</evidence>
<dbReference type="Gene3D" id="3.20.20.80">
    <property type="entry name" value="Glycosidases"/>
    <property type="match status" value="1"/>
</dbReference>
<dbReference type="Proteomes" id="UP000594262">
    <property type="component" value="Unplaced"/>
</dbReference>
<accession>A0A7M5U253</accession>
<evidence type="ECO:0000256" key="6">
    <source>
        <dbReference type="ARBA" id="ARBA00022801"/>
    </source>
</evidence>
<dbReference type="Pfam" id="PF21365">
    <property type="entry name" value="Glyco_hydro_31_3rd"/>
    <property type="match status" value="1"/>
</dbReference>
<organism evidence="23 24">
    <name type="scientific">Clytia hemisphaerica</name>
    <dbReference type="NCBI Taxonomy" id="252671"/>
    <lineage>
        <taxon>Eukaryota</taxon>
        <taxon>Metazoa</taxon>
        <taxon>Cnidaria</taxon>
        <taxon>Hydrozoa</taxon>
        <taxon>Hydroidolina</taxon>
        <taxon>Leptothecata</taxon>
        <taxon>Obeliida</taxon>
        <taxon>Clytiidae</taxon>
        <taxon>Clytia</taxon>
    </lineage>
</organism>
<dbReference type="EC" id="3.2.1.207" evidence="14"/>
<keyword evidence="19" id="KW-0472">Membrane</keyword>
<evidence type="ECO:0000256" key="12">
    <source>
        <dbReference type="ARBA" id="ARBA00050632"/>
    </source>
</evidence>
<evidence type="ECO:0000256" key="9">
    <source>
        <dbReference type="ARBA" id="ARBA00023180"/>
    </source>
</evidence>
<evidence type="ECO:0000256" key="10">
    <source>
        <dbReference type="ARBA" id="ARBA00023295"/>
    </source>
</evidence>
<dbReference type="Gene3D" id="2.60.40.1760">
    <property type="entry name" value="glycosyl hydrolase (family 31)"/>
    <property type="match status" value="1"/>
</dbReference>
<dbReference type="CDD" id="cd14752">
    <property type="entry name" value="GH31_N"/>
    <property type="match status" value="1"/>
</dbReference>
<name>A0A7M5U253_9CNID</name>
<dbReference type="InterPro" id="IPR017853">
    <property type="entry name" value="GH"/>
</dbReference>
<keyword evidence="24" id="KW-1185">Reference proteome</keyword>
<evidence type="ECO:0000256" key="11">
    <source>
        <dbReference type="ARBA" id="ARBA00042895"/>
    </source>
</evidence>
<evidence type="ECO:0000259" key="20">
    <source>
        <dbReference type="Pfam" id="PF01055"/>
    </source>
</evidence>
<evidence type="ECO:0000256" key="4">
    <source>
        <dbReference type="ARBA" id="ARBA00007806"/>
    </source>
</evidence>
<keyword evidence="5" id="KW-0732">Signal</keyword>
<protein>
    <recommendedName>
        <fullName evidence="15">Neutral alpha-glucosidase AB</fullName>
        <ecNumber evidence="14">3.2.1.207</ecNumber>
    </recommendedName>
    <alternativeName>
        <fullName evidence="16">Alpha-glucosidase 2</fullName>
    </alternativeName>
    <alternativeName>
        <fullName evidence="11">Glucosidase II subunit alpha</fullName>
    </alternativeName>
</protein>
<dbReference type="FunFam" id="2.60.40.1180:FF:000023">
    <property type="entry name" value="neutral alpha-glucosidase AB isoform X2"/>
    <property type="match status" value="1"/>
</dbReference>
<keyword evidence="7" id="KW-0256">Endoplasmic reticulum</keyword>
<dbReference type="InterPro" id="IPR048395">
    <property type="entry name" value="Glyco_hydro_31_C"/>
</dbReference>
<evidence type="ECO:0000256" key="8">
    <source>
        <dbReference type="ARBA" id="ARBA00023034"/>
    </source>
</evidence>
<dbReference type="GO" id="GO:0005975">
    <property type="term" value="P:carbohydrate metabolic process"/>
    <property type="evidence" value="ECO:0007669"/>
    <property type="project" value="InterPro"/>
</dbReference>
<feature type="domain" description="Glycoside hydrolase family 31 N-terminal" evidence="21">
    <location>
        <begin position="105"/>
        <end position="327"/>
    </location>
</feature>
<dbReference type="Gene3D" id="2.60.40.1180">
    <property type="entry name" value="Golgi alpha-mannosidase II"/>
    <property type="match status" value="2"/>
</dbReference>
<keyword evidence="6 17" id="KW-0378">Hydrolase</keyword>
<evidence type="ECO:0000256" key="17">
    <source>
        <dbReference type="RuleBase" id="RU361185"/>
    </source>
</evidence>
<keyword evidence="8" id="KW-0333">Golgi apparatus</keyword>
<evidence type="ECO:0000256" key="16">
    <source>
        <dbReference type="ARBA" id="ARBA00080367"/>
    </source>
</evidence>
<evidence type="ECO:0000256" key="19">
    <source>
        <dbReference type="SAM" id="Phobius"/>
    </source>
</evidence>
<dbReference type="Pfam" id="PF01055">
    <property type="entry name" value="Glyco_hydro_31_2nd"/>
    <property type="match status" value="1"/>
</dbReference>
<keyword evidence="19" id="KW-0812">Transmembrane</keyword>
<keyword evidence="19" id="KW-1133">Transmembrane helix</keyword>
<evidence type="ECO:0000313" key="24">
    <source>
        <dbReference type="Proteomes" id="UP000594262"/>
    </source>
</evidence>
<comment type="catalytic activity">
    <reaction evidence="12">
        <text>N(4)-(alpha-D-Glc-(1-&gt;3)-alpha-D-Man-(1-&gt;2)-alpha-D-Man-(1-&gt;2)-alpha-D-Man-(1-&gt;3)-[alpha-D-Man-(1-&gt;2)-alpha-D-Man-(1-&gt;3)-[alpha-D-Man-(1-&gt;2)-alpha-D-Man-(1-&gt;6)]-alpha-D-Man-(1-&gt;6)]-beta-D-Man-(1-&gt;4)-beta-D-GlcNAc-(1-&gt;4)-beta-D-GlcNAc)-L-asparaginyl-[protein] + H2O = N(4)-(alpha-D-Man-(1-&gt;2)-alpha-D-Man-(1-&gt;2)-alpha-D-Man-(1-&gt;3)-[alpha-D-Man-(1-&gt;2)-alpha-D-Man-(1-&gt;3)-[alpha-D-Man-(1-&gt;2)-alpha-D-Man-(1-&gt;6)]-alpha-D-Man-(1-&gt;6)]-beta-D-Man-(1-&gt;4)-beta-D-GlcNAc-(1-&gt;4)-beta-D-GlcNAc)-L-asparaginyl-[protein] (N-glucan mannose isomer 9A1,2,3B1,2,3) + beta-D-glucose</text>
        <dbReference type="Rhea" id="RHEA:56000"/>
        <dbReference type="Rhea" id="RHEA-COMP:14356"/>
        <dbReference type="Rhea" id="RHEA-COMP:14357"/>
        <dbReference type="ChEBI" id="CHEBI:15377"/>
        <dbReference type="ChEBI" id="CHEBI:15903"/>
        <dbReference type="ChEBI" id="CHEBI:59080"/>
        <dbReference type="ChEBI" id="CHEBI:139493"/>
        <dbReference type="EC" id="3.2.1.207"/>
    </reaction>
</comment>